<dbReference type="PANTHER" id="PTHR23089">
    <property type="entry name" value="HISTIDINE TRIAD HIT PROTEIN"/>
    <property type="match status" value="1"/>
</dbReference>
<dbReference type="Pfam" id="PF01230">
    <property type="entry name" value="HIT"/>
    <property type="match status" value="1"/>
</dbReference>
<organism evidence="3 4">
    <name type="scientific">Isoptericola cucumis</name>
    <dbReference type="NCBI Taxonomy" id="1776856"/>
    <lineage>
        <taxon>Bacteria</taxon>
        <taxon>Bacillati</taxon>
        <taxon>Actinomycetota</taxon>
        <taxon>Actinomycetes</taxon>
        <taxon>Micrococcales</taxon>
        <taxon>Promicromonosporaceae</taxon>
        <taxon>Isoptericola</taxon>
    </lineage>
</organism>
<dbReference type="InterPro" id="IPR036265">
    <property type="entry name" value="HIT-like_sf"/>
</dbReference>
<dbReference type="PROSITE" id="PS51084">
    <property type="entry name" value="HIT_2"/>
    <property type="match status" value="1"/>
</dbReference>
<evidence type="ECO:0000313" key="4">
    <source>
        <dbReference type="Proteomes" id="UP000632535"/>
    </source>
</evidence>
<sequence length="126" mass="13276">MTSTETSSGTGNQPASDCLFCKIVAGELPADVVASTERIVAFRDIDPKAPVHVLVVPREHHGDVSVLAAADPELLAEVVEVADRVAHDLADGQYRFIFNSGPRAGQSVFHVHGHVIAGAQLGWSPA</sequence>
<dbReference type="InterPro" id="IPR001310">
    <property type="entry name" value="Histidine_triad_HIT"/>
</dbReference>
<gene>
    <name evidence="3" type="ORF">GCM10007368_11450</name>
</gene>
<reference evidence="4" key="1">
    <citation type="journal article" date="2019" name="Int. J. Syst. Evol. Microbiol.">
        <title>The Global Catalogue of Microorganisms (GCM) 10K type strain sequencing project: providing services to taxonomists for standard genome sequencing and annotation.</title>
        <authorList>
            <consortium name="The Broad Institute Genomics Platform"/>
            <consortium name="The Broad Institute Genome Sequencing Center for Infectious Disease"/>
            <person name="Wu L."/>
            <person name="Ma J."/>
        </authorList>
    </citation>
    <scope>NUCLEOTIDE SEQUENCE [LARGE SCALE GENOMIC DNA]</scope>
    <source>
        <strain evidence="4">CCM 8653</strain>
    </source>
</reference>
<dbReference type="PRINTS" id="PR00332">
    <property type="entry name" value="HISTRIAD"/>
</dbReference>
<proteinExistence type="predicted"/>
<feature type="domain" description="HIT" evidence="2">
    <location>
        <begin position="19"/>
        <end position="126"/>
    </location>
</feature>
<comment type="caution">
    <text evidence="3">The sequence shown here is derived from an EMBL/GenBank/DDBJ whole genome shotgun (WGS) entry which is preliminary data.</text>
</comment>
<keyword evidence="4" id="KW-1185">Reference proteome</keyword>
<feature type="short sequence motif" description="Histidine triad motif" evidence="1">
    <location>
        <begin position="110"/>
        <end position="114"/>
    </location>
</feature>
<dbReference type="CDD" id="cd01276">
    <property type="entry name" value="PKCI_related"/>
    <property type="match status" value="1"/>
</dbReference>
<dbReference type="Proteomes" id="UP000632535">
    <property type="component" value="Unassembled WGS sequence"/>
</dbReference>
<name>A0ABQ2B5B1_9MICO</name>
<evidence type="ECO:0000259" key="2">
    <source>
        <dbReference type="PROSITE" id="PS51084"/>
    </source>
</evidence>
<evidence type="ECO:0000313" key="3">
    <source>
        <dbReference type="EMBL" id="GGI06495.1"/>
    </source>
</evidence>
<protein>
    <submittedName>
        <fullName evidence="3">Histidine triad nucleotide-binding protein</fullName>
    </submittedName>
</protein>
<dbReference type="Gene3D" id="3.30.428.10">
    <property type="entry name" value="HIT-like"/>
    <property type="match status" value="1"/>
</dbReference>
<dbReference type="EMBL" id="BMDG01000003">
    <property type="protein sequence ID" value="GGI06495.1"/>
    <property type="molecule type" value="Genomic_DNA"/>
</dbReference>
<evidence type="ECO:0000256" key="1">
    <source>
        <dbReference type="PROSITE-ProRule" id="PRU00464"/>
    </source>
</evidence>
<dbReference type="RefSeq" id="WP_188522691.1">
    <property type="nucleotide sequence ID" value="NZ_BMDG01000003.1"/>
</dbReference>
<dbReference type="InterPro" id="IPR011146">
    <property type="entry name" value="HIT-like"/>
</dbReference>
<dbReference type="SUPFAM" id="SSF54197">
    <property type="entry name" value="HIT-like"/>
    <property type="match status" value="1"/>
</dbReference>
<accession>A0ABQ2B5B1</accession>